<evidence type="ECO:0000256" key="1">
    <source>
        <dbReference type="SAM" id="MobiDB-lite"/>
    </source>
</evidence>
<name>A0A835AK58_9POAL</name>
<feature type="compositionally biased region" description="Basic and acidic residues" evidence="1">
    <location>
        <begin position="351"/>
        <end position="362"/>
    </location>
</feature>
<accession>A0A835AK58</accession>
<dbReference type="AlphaFoldDB" id="A0A835AK58"/>
<dbReference type="OrthoDB" id="765493at2759"/>
<evidence type="ECO:0000313" key="2">
    <source>
        <dbReference type="EMBL" id="KAF8662917.1"/>
    </source>
</evidence>
<feature type="compositionally biased region" description="Basic and acidic residues" evidence="1">
    <location>
        <begin position="231"/>
        <end position="251"/>
    </location>
</feature>
<feature type="compositionally biased region" description="Low complexity" evidence="1">
    <location>
        <begin position="313"/>
        <end position="326"/>
    </location>
</feature>
<feature type="region of interest" description="Disordered" evidence="1">
    <location>
        <begin position="201"/>
        <end position="287"/>
    </location>
</feature>
<feature type="region of interest" description="Disordered" evidence="1">
    <location>
        <begin position="1"/>
        <end position="40"/>
    </location>
</feature>
<feature type="region of interest" description="Disordered" evidence="1">
    <location>
        <begin position="64"/>
        <end position="98"/>
    </location>
</feature>
<evidence type="ECO:0000313" key="3">
    <source>
        <dbReference type="Proteomes" id="UP000636709"/>
    </source>
</evidence>
<comment type="caution">
    <text evidence="2">The sequence shown here is derived from an EMBL/GenBank/DDBJ whole genome shotgun (WGS) entry which is preliminary data.</text>
</comment>
<proteinExistence type="predicted"/>
<feature type="compositionally biased region" description="Polar residues" evidence="1">
    <location>
        <begin position="206"/>
        <end position="221"/>
    </location>
</feature>
<feature type="region of interest" description="Disordered" evidence="1">
    <location>
        <begin position="300"/>
        <end position="374"/>
    </location>
</feature>
<dbReference type="EMBL" id="JACEFO010002379">
    <property type="protein sequence ID" value="KAF8662917.1"/>
    <property type="molecule type" value="Genomic_DNA"/>
</dbReference>
<feature type="compositionally biased region" description="Basic and acidic residues" evidence="1">
    <location>
        <begin position="75"/>
        <end position="86"/>
    </location>
</feature>
<sequence length="374" mass="41531">MAWASQLPPGYNIEWEPTSPEDHEDTSETQTLPRAPPRTGCVHAEERRKYIGFCAFPSKQAPWGRTKQSISEQTDTVRKQGSERKQHPVKCRGGYGAPPNTPRHTTLEVILMPLLKRHCLMICCKLAWRTDAHILHEIVDLPAVLWLKVKHNRSLRRIANLENFFSLTACNRKVQGLGPSLCTVCRNGCLLTPFPQTLHRAGGYDTGQNPSRFQAVASPQSQHPPPTARSSAEERSSHLLDALLRQEDHTRAGGVNVPDMTDKETRRTCSTRCSGGGAAAAPSPASIPAMDRSQWAQFQWHDRPPPRPRPRLHQPTTTTTTTSAARPKPPELRRRAAPADPETTVAPRSDPACDSRGAKTEDEILNPSRSEGYL</sequence>
<organism evidence="2 3">
    <name type="scientific">Digitaria exilis</name>
    <dbReference type="NCBI Taxonomy" id="1010633"/>
    <lineage>
        <taxon>Eukaryota</taxon>
        <taxon>Viridiplantae</taxon>
        <taxon>Streptophyta</taxon>
        <taxon>Embryophyta</taxon>
        <taxon>Tracheophyta</taxon>
        <taxon>Spermatophyta</taxon>
        <taxon>Magnoliopsida</taxon>
        <taxon>Liliopsida</taxon>
        <taxon>Poales</taxon>
        <taxon>Poaceae</taxon>
        <taxon>PACMAD clade</taxon>
        <taxon>Panicoideae</taxon>
        <taxon>Panicodae</taxon>
        <taxon>Paniceae</taxon>
        <taxon>Anthephorinae</taxon>
        <taxon>Digitaria</taxon>
    </lineage>
</organism>
<gene>
    <name evidence="2" type="ORF">HU200_055500</name>
</gene>
<reference evidence="2" key="1">
    <citation type="submission" date="2020-07" db="EMBL/GenBank/DDBJ databases">
        <title>Genome sequence and genetic diversity analysis of an under-domesticated orphan crop, white fonio (Digitaria exilis).</title>
        <authorList>
            <person name="Bennetzen J.L."/>
            <person name="Chen S."/>
            <person name="Ma X."/>
            <person name="Wang X."/>
            <person name="Yssel A.E.J."/>
            <person name="Chaluvadi S.R."/>
            <person name="Johnson M."/>
            <person name="Gangashetty P."/>
            <person name="Hamidou F."/>
            <person name="Sanogo M.D."/>
            <person name="Zwaenepoel A."/>
            <person name="Wallace J."/>
            <person name="Van De Peer Y."/>
            <person name="Van Deynze A."/>
        </authorList>
    </citation>
    <scope>NUCLEOTIDE SEQUENCE</scope>
    <source>
        <tissue evidence="2">Leaves</tissue>
    </source>
</reference>
<dbReference type="Proteomes" id="UP000636709">
    <property type="component" value="Unassembled WGS sequence"/>
</dbReference>
<keyword evidence="3" id="KW-1185">Reference proteome</keyword>
<protein>
    <submittedName>
        <fullName evidence="2">Uncharacterized protein</fullName>
    </submittedName>
</protein>